<sequence>MLRKTTAALAVLVGLALAPAATATASTNAAGTGAAAAATAAGCAVDWGSQDKQSADTSPGLLVDLRAGQQECFDRLVFDVPGGGAGEGHLVGYRDVIHADGSGEVIPLRGGAKLLVVAHSPAYDDNGNPTYTFADRSELVDVSGYRTFRQVAWGNSFEGFSTVGLGVRARLPFRVFTLPGRLVVDVAHSW</sequence>
<feature type="chain" id="PRO_5041293584" description="AMIN-like domain-containing protein" evidence="1">
    <location>
        <begin position="24"/>
        <end position="190"/>
    </location>
</feature>
<name>A0AA45R2V3_9PSEU</name>
<evidence type="ECO:0000313" key="3">
    <source>
        <dbReference type="EMBL" id="QUF03124.1"/>
    </source>
</evidence>
<accession>A0AA45R2V3</accession>
<evidence type="ECO:0000256" key="1">
    <source>
        <dbReference type="SAM" id="SignalP"/>
    </source>
</evidence>
<evidence type="ECO:0000313" key="4">
    <source>
        <dbReference type="Proteomes" id="UP000677152"/>
    </source>
</evidence>
<dbReference type="Proteomes" id="UP000677152">
    <property type="component" value="Chromosome"/>
</dbReference>
<reference evidence="3" key="1">
    <citation type="submission" date="2021-04" db="EMBL/GenBank/DDBJ databases">
        <title>Genomic sequence of Actinosynnema pretiosum subsp. pretiosum ATCC 31280 (C-14919).</title>
        <authorList>
            <person name="Bai L."/>
            <person name="Wang X."/>
            <person name="Xiao Y."/>
        </authorList>
    </citation>
    <scope>NUCLEOTIDE SEQUENCE</scope>
    <source>
        <strain evidence="3">ATCC 31280</strain>
    </source>
</reference>
<feature type="signal peptide" evidence="1">
    <location>
        <begin position="1"/>
        <end position="23"/>
    </location>
</feature>
<organism evidence="3 4">
    <name type="scientific">Actinosynnema pretiosum subsp. pretiosum</name>
    <dbReference type="NCBI Taxonomy" id="103721"/>
    <lineage>
        <taxon>Bacteria</taxon>
        <taxon>Bacillati</taxon>
        <taxon>Actinomycetota</taxon>
        <taxon>Actinomycetes</taxon>
        <taxon>Pseudonocardiales</taxon>
        <taxon>Pseudonocardiaceae</taxon>
        <taxon>Actinosynnema</taxon>
    </lineage>
</organism>
<dbReference type="EMBL" id="CP073249">
    <property type="protein sequence ID" value="QUF03124.1"/>
    <property type="molecule type" value="Genomic_DNA"/>
</dbReference>
<proteinExistence type="predicted"/>
<dbReference type="Pfam" id="PF24837">
    <property type="entry name" value="AMIN-like"/>
    <property type="match status" value="1"/>
</dbReference>
<evidence type="ECO:0000259" key="2">
    <source>
        <dbReference type="Pfam" id="PF24837"/>
    </source>
</evidence>
<dbReference type="InterPro" id="IPR056303">
    <property type="entry name" value="AMIN-like"/>
</dbReference>
<protein>
    <recommendedName>
        <fullName evidence="2">AMIN-like domain-containing protein</fullName>
    </recommendedName>
</protein>
<keyword evidence="1" id="KW-0732">Signal</keyword>
<gene>
    <name evidence="3" type="ORF">KCV87_27445</name>
</gene>
<dbReference type="AlphaFoldDB" id="A0AA45R2V3"/>
<feature type="domain" description="AMIN-like" evidence="2">
    <location>
        <begin position="62"/>
        <end position="188"/>
    </location>
</feature>